<dbReference type="EMBL" id="JAAVJB010000126">
    <property type="protein sequence ID" value="NJP67635.1"/>
    <property type="molecule type" value="Genomic_DNA"/>
</dbReference>
<evidence type="ECO:0000259" key="1">
    <source>
        <dbReference type="Pfam" id="PF18134"/>
    </source>
</evidence>
<protein>
    <recommendedName>
        <fullName evidence="1">Adenylyl/Guanylyl and SMODS C-terminal sensor domain-containing protein</fullName>
    </recommendedName>
</protein>
<reference evidence="2 3" key="1">
    <citation type="submission" date="2020-03" db="EMBL/GenBank/DDBJ databases">
        <title>Draft genome of Streptomyces sp. ventii, isolated from the Axial Seamount in the Pacific Ocean, and resequencing of the two type strains Streptomyces lonarensis strain NCL 716 and Streptomyces bohaiensis strain 11A07.</title>
        <authorList>
            <person name="Loughran R.M."/>
            <person name="Pfannmuller K.M."/>
            <person name="Wasson B.J."/>
            <person name="Deadmond M.C."/>
            <person name="Paddock B.E."/>
            <person name="Koyack M.J."/>
            <person name="Gallegos D.A."/>
            <person name="Mitchell E.A."/>
            <person name="Ushijima B."/>
            <person name="Saw J.H."/>
            <person name="Mcphail K.L."/>
            <person name="Videau P."/>
        </authorList>
    </citation>
    <scope>NUCLEOTIDE SEQUENCE [LARGE SCALE GENOMIC DNA]</scope>
    <source>
        <strain evidence="3">5675061</strain>
    </source>
</reference>
<dbReference type="Pfam" id="PF18134">
    <property type="entry name" value="AGS_C"/>
    <property type="match status" value="1"/>
</dbReference>
<dbReference type="Proteomes" id="UP000746503">
    <property type="component" value="Unassembled WGS sequence"/>
</dbReference>
<proteinExistence type="predicted"/>
<sequence>MDLRRTGFALVGRDIYFTVSTDASQPYDIWWKVRNYGPDAESADGLRGQITPGRGPRIYERTKYRGRHDVEVWILKDGRVVASDHHDVVIR</sequence>
<keyword evidence="3" id="KW-1185">Reference proteome</keyword>
<evidence type="ECO:0000313" key="3">
    <source>
        <dbReference type="Proteomes" id="UP000746503"/>
    </source>
</evidence>
<gene>
    <name evidence="2" type="ORF">HCJ92_15310</name>
</gene>
<organism evidence="2 3">
    <name type="scientific">Streptomyces spiramenti</name>
    <dbReference type="NCBI Taxonomy" id="2720606"/>
    <lineage>
        <taxon>Bacteria</taxon>
        <taxon>Bacillati</taxon>
        <taxon>Actinomycetota</taxon>
        <taxon>Actinomycetes</taxon>
        <taxon>Kitasatosporales</taxon>
        <taxon>Streptomycetaceae</taxon>
        <taxon>Streptomyces</taxon>
    </lineage>
</organism>
<accession>A0ABX1ARE7</accession>
<evidence type="ECO:0000313" key="2">
    <source>
        <dbReference type="EMBL" id="NJP67635.1"/>
    </source>
</evidence>
<comment type="caution">
    <text evidence="2">The sequence shown here is derived from an EMBL/GenBank/DDBJ whole genome shotgun (WGS) entry which is preliminary data.</text>
</comment>
<feature type="domain" description="Adenylyl/Guanylyl and SMODS C-terminal sensor" evidence="1">
    <location>
        <begin position="12"/>
        <end position="91"/>
    </location>
</feature>
<dbReference type="RefSeq" id="WP_167934154.1">
    <property type="nucleotide sequence ID" value="NZ_JAAVJB010000126.1"/>
</dbReference>
<dbReference type="InterPro" id="IPR040511">
    <property type="entry name" value="AGS_C"/>
</dbReference>
<name>A0ABX1ARE7_9ACTN</name>